<evidence type="ECO:0000313" key="6">
    <source>
        <dbReference type="EMBL" id="PAV86922.1"/>
    </source>
</evidence>
<dbReference type="GO" id="GO:0005654">
    <property type="term" value="C:nucleoplasm"/>
    <property type="evidence" value="ECO:0007669"/>
    <property type="project" value="TreeGrafter"/>
</dbReference>
<evidence type="ECO:0000256" key="2">
    <source>
        <dbReference type="ARBA" id="ARBA00023242"/>
    </source>
</evidence>
<dbReference type="EMBL" id="LIAE01006617">
    <property type="protein sequence ID" value="PAV86922.1"/>
    <property type="molecule type" value="Genomic_DNA"/>
</dbReference>
<feature type="compositionally biased region" description="Basic and acidic residues" evidence="4">
    <location>
        <begin position="14"/>
        <end position="25"/>
    </location>
</feature>
<keyword evidence="7" id="KW-1185">Reference proteome</keyword>
<proteinExistence type="predicted"/>
<accession>A0A2A2LL42</accession>
<feature type="domain" description="RRM" evidence="5">
    <location>
        <begin position="28"/>
        <end position="105"/>
    </location>
</feature>
<dbReference type="PROSITE" id="PS50102">
    <property type="entry name" value="RRM"/>
    <property type="match status" value="2"/>
</dbReference>
<dbReference type="InterPro" id="IPR035979">
    <property type="entry name" value="RBD_domain_sf"/>
</dbReference>
<dbReference type="GO" id="GO:0010468">
    <property type="term" value="P:regulation of gene expression"/>
    <property type="evidence" value="ECO:0007669"/>
    <property type="project" value="TreeGrafter"/>
</dbReference>
<comment type="subcellular location">
    <subcellularLocation>
        <location evidence="1">Nucleus</location>
    </subcellularLocation>
</comment>
<dbReference type="Proteomes" id="UP000218231">
    <property type="component" value="Unassembled WGS sequence"/>
</dbReference>
<evidence type="ECO:0000313" key="7">
    <source>
        <dbReference type="Proteomes" id="UP000218231"/>
    </source>
</evidence>
<dbReference type="GO" id="GO:0000785">
    <property type="term" value="C:chromatin"/>
    <property type="evidence" value="ECO:0007669"/>
    <property type="project" value="TreeGrafter"/>
</dbReference>
<dbReference type="GO" id="GO:0003723">
    <property type="term" value="F:RNA binding"/>
    <property type="evidence" value="ECO:0007669"/>
    <property type="project" value="UniProtKB-UniRule"/>
</dbReference>
<dbReference type="SMART" id="SM00360">
    <property type="entry name" value="RRM"/>
    <property type="match status" value="2"/>
</dbReference>
<evidence type="ECO:0000256" key="1">
    <source>
        <dbReference type="ARBA" id="ARBA00004123"/>
    </source>
</evidence>
<comment type="caution">
    <text evidence="6">The sequence shown here is derived from an EMBL/GenBank/DDBJ whole genome shotgun (WGS) entry which is preliminary data.</text>
</comment>
<keyword evidence="3" id="KW-0694">RNA-binding</keyword>
<evidence type="ECO:0000256" key="3">
    <source>
        <dbReference type="PROSITE-ProRule" id="PRU00176"/>
    </source>
</evidence>
<dbReference type="SUPFAM" id="SSF54928">
    <property type="entry name" value="RNA-binding domain, RBD"/>
    <property type="match status" value="2"/>
</dbReference>
<organism evidence="6 7">
    <name type="scientific">Diploscapter pachys</name>
    <dbReference type="NCBI Taxonomy" id="2018661"/>
    <lineage>
        <taxon>Eukaryota</taxon>
        <taxon>Metazoa</taxon>
        <taxon>Ecdysozoa</taxon>
        <taxon>Nematoda</taxon>
        <taxon>Chromadorea</taxon>
        <taxon>Rhabditida</taxon>
        <taxon>Rhabditina</taxon>
        <taxon>Rhabditomorpha</taxon>
        <taxon>Rhabditoidea</taxon>
        <taxon>Rhabditidae</taxon>
        <taxon>Diploscapter</taxon>
    </lineage>
</organism>
<dbReference type="InterPro" id="IPR000504">
    <property type="entry name" value="RRM_dom"/>
</dbReference>
<dbReference type="OrthoDB" id="1875751at2759"/>
<reference evidence="6 7" key="1">
    <citation type="journal article" date="2017" name="Curr. Biol.">
        <title>Genome architecture and evolution of a unichromosomal asexual nematode.</title>
        <authorList>
            <person name="Fradin H."/>
            <person name="Zegar C."/>
            <person name="Gutwein M."/>
            <person name="Lucas J."/>
            <person name="Kovtun M."/>
            <person name="Corcoran D."/>
            <person name="Baugh L.R."/>
            <person name="Kiontke K."/>
            <person name="Gunsalus K."/>
            <person name="Fitch D.H."/>
            <person name="Piano F."/>
        </authorList>
    </citation>
    <scope>NUCLEOTIDE SEQUENCE [LARGE SCALE GENOMIC DNA]</scope>
    <source>
        <strain evidence="6">PF1309</strain>
    </source>
</reference>
<gene>
    <name evidence="6" type="ORF">WR25_03379</name>
</gene>
<dbReference type="AlphaFoldDB" id="A0A2A2LL42"/>
<evidence type="ECO:0000256" key="4">
    <source>
        <dbReference type="SAM" id="MobiDB-lite"/>
    </source>
</evidence>
<name>A0A2A2LL42_9BILA</name>
<dbReference type="InterPro" id="IPR012677">
    <property type="entry name" value="Nucleotide-bd_a/b_plait_sf"/>
</dbReference>
<dbReference type="PANTHER" id="PTHR48033:SF10">
    <property type="entry name" value="RNA-BINDING PROTEIN SQUID"/>
    <property type="match status" value="1"/>
</dbReference>
<dbReference type="Gene3D" id="3.30.70.330">
    <property type="match status" value="2"/>
</dbReference>
<dbReference type="PANTHER" id="PTHR48033">
    <property type="entry name" value="RNA-BINDING (RRM/RBD/RNP MOTIFS) FAMILY PROTEIN"/>
    <property type="match status" value="1"/>
</dbReference>
<feature type="region of interest" description="Disordered" evidence="4">
    <location>
        <begin position="1"/>
        <end position="25"/>
    </location>
</feature>
<protein>
    <recommendedName>
        <fullName evidence="5">RRM domain-containing protein</fullName>
    </recommendedName>
</protein>
<feature type="region of interest" description="Disordered" evidence="4">
    <location>
        <begin position="274"/>
        <end position="300"/>
    </location>
</feature>
<dbReference type="Pfam" id="PF00076">
    <property type="entry name" value="RRM_1"/>
    <property type="match status" value="2"/>
</dbReference>
<sequence>MDAQDNKVNGAVNKENEHGASTKGNEDKKIFVGGIAYDTTNDDLTSHFTQYGEVSQAQVKFDRVTGRSRGFAFVEFVNGDSCKSALAAREQTIKGKAVEVKPAKSRENKKVFVGGLPSDYNEAELRTHFEQFGKVEDIEWPFDKNSKQKRNFCFVVFELEEDADKASAQPKQTFGHRECDVKKAVPQSKRYAAGGMGRGNGMRPYGAAGGGRGAGANNGGWYGAWGQMGAMPYGGAAWGDWYSAAAAGNYYPTAQNGYNAYGAGKFANGSGYESYQPQQAAGRQNGGAVNGNRYAAQQQF</sequence>
<keyword evidence="2" id="KW-0539">Nucleus</keyword>
<dbReference type="STRING" id="2018661.A0A2A2LL42"/>
<feature type="domain" description="RRM" evidence="5">
    <location>
        <begin position="109"/>
        <end position="186"/>
    </location>
</feature>
<evidence type="ECO:0000259" key="5">
    <source>
        <dbReference type="PROSITE" id="PS50102"/>
    </source>
</evidence>